<dbReference type="RefSeq" id="WP_379593957.1">
    <property type="nucleotide sequence ID" value="NZ_JBHTKK010000028.1"/>
</dbReference>
<dbReference type="InterPro" id="IPR010093">
    <property type="entry name" value="SinI_DNA-bd"/>
</dbReference>
<dbReference type="SUPFAM" id="SSF46955">
    <property type="entry name" value="Putative DNA-binding domain"/>
    <property type="match status" value="1"/>
</dbReference>
<proteinExistence type="predicted"/>
<evidence type="ECO:0000256" key="1">
    <source>
        <dbReference type="SAM" id="MobiDB-lite"/>
    </source>
</evidence>
<evidence type="ECO:0000259" key="2">
    <source>
        <dbReference type="Pfam" id="PF12728"/>
    </source>
</evidence>
<dbReference type="InterPro" id="IPR009061">
    <property type="entry name" value="DNA-bd_dom_put_sf"/>
</dbReference>
<keyword evidence="4" id="KW-1185">Reference proteome</keyword>
<evidence type="ECO:0000313" key="3">
    <source>
        <dbReference type="EMBL" id="MFD1067805.1"/>
    </source>
</evidence>
<dbReference type="NCBIfam" id="TIGR01764">
    <property type="entry name" value="excise"/>
    <property type="match status" value="1"/>
</dbReference>
<accession>A0ABW3NM73</accession>
<feature type="domain" description="Helix-turn-helix" evidence="2">
    <location>
        <begin position="151"/>
        <end position="195"/>
    </location>
</feature>
<evidence type="ECO:0000313" key="4">
    <source>
        <dbReference type="Proteomes" id="UP001597041"/>
    </source>
</evidence>
<feature type="compositionally biased region" description="Acidic residues" evidence="1">
    <location>
        <begin position="219"/>
        <end position="228"/>
    </location>
</feature>
<feature type="region of interest" description="Disordered" evidence="1">
    <location>
        <begin position="208"/>
        <end position="228"/>
    </location>
</feature>
<dbReference type="Pfam" id="PF12728">
    <property type="entry name" value="HTH_17"/>
    <property type="match status" value="1"/>
</dbReference>
<organism evidence="3 4">
    <name type="scientific">Oceanobacillus locisalsi</name>
    <dbReference type="NCBI Taxonomy" id="546107"/>
    <lineage>
        <taxon>Bacteria</taxon>
        <taxon>Bacillati</taxon>
        <taxon>Bacillota</taxon>
        <taxon>Bacilli</taxon>
        <taxon>Bacillales</taxon>
        <taxon>Bacillaceae</taxon>
        <taxon>Oceanobacillus</taxon>
    </lineage>
</organism>
<sequence>MSARRDEEQELLWDAVEELIQYDKLKAQAVLKAAIERLFIQLNMSTTLISDLHLSIQNEESIQAIRCLDNEIRKKTVEYISEPSYETILNYIEKISEMTENPQVIYKKIVASIWIEEKNQPHYIMERKPAYLHEIEENDENSTAGENKKKFYTTSEAANKLGLSDQTIRRMCERGKFKRVYRSEGGHWRIPEDNFVTTREQDNKANTILGHLDRKNQEADDVDEFNLS</sequence>
<dbReference type="Proteomes" id="UP001597041">
    <property type="component" value="Unassembled WGS sequence"/>
</dbReference>
<protein>
    <submittedName>
        <fullName evidence="3">Helix-turn-helix domain-containing protein</fullName>
    </submittedName>
</protein>
<dbReference type="EMBL" id="JBHTKK010000028">
    <property type="protein sequence ID" value="MFD1067805.1"/>
    <property type="molecule type" value="Genomic_DNA"/>
</dbReference>
<dbReference type="InterPro" id="IPR041657">
    <property type="entry name" value="HTH_17"/>
</dbReference>
<gene>
    <name evidence="3" type="ORF">ACFQ19_17495</name>
</gene>
<dbReference type="Gene3D" id="1.10.1660.10">
    <property type="match status" value="1"/>
</dbReference>
<name>A0ABW3NM73_9BACI</name>
<reference evidence="4" key="1">
    <citation type="journal article" date="2019" name="Int. J. Syst. Evol. Microbiol.">
        <title>The Global Catalogue of Microorganisms (GCM) 10K type strain sequencing project: providing services to taxonomists for standard genome sequencing and annotation.</title>
        <authorList>
            <consortium name="The Broad Institute Genomics Platform"/>
            <consortium name="The Broad Institute Genome Sequencing Center for Infectious Disease"/>
            <person name="Wu L."/>
            <person name="Ma J."/>
        </authorList>
    </citation>
    <scope>NUCLEOTIDE SEQUENCE [LARGE SCALE GENOMIC DNA]</scope>
    <source>
        <strain evidence="4">CCUG 56608</strain>
    </source>
</reference>
<comment type="caution">
    <text evidence="3">The sequence shown here is derived from an EMBL/GenBank/DDBJ whole genome shotgun (WGS) entry which is preliminary data.</text>
</comment>